<dbReference type="PANTHER" id="PTHR35011:SF10">
    <property type="entry name" value="TRAP TRANSPORTER SMALL PERMEASE PROTEIN"/>
    <property type="match status" value="1"/>
</dbReference>
<organism evidence="11 12">
    <name type="scientific">Ponticoccus alexandrii</name>
    <dbReference type="NCBI Taxonomy" id="1943633"/>
    <lineage>
        <taxon>Bacteria</taxon>
        <taxon>Pseudomonadati</taxon>
        <taxon>Pseudomonadota</taxon>
        <taxon>Alphaproteobacteria</taxon>
        <taxon>Rhodobacterales</taxon>
        <taxon>Roseobacteraceae</taxon>
        <taxon>Ponticoccus</taxon>
    </lineage>
</organism>
<name>A0ABX7FGX7_9RHOB</name>
<dbReference type="PANTHER" id="PTHR35011">
    <property type="entry name" value="2,3-DIKETO-L-GULONATE TRAP TRANSPORTER SMALL PERMEASE PROTEIN YIAM"/>
    <property type="match status" value="1"/>
</dbReference>
<dbReference type="InterPro" id="IPR055348">
    <property type="entry name" value="DctQ"/>
</dbReference>
<feature type="transmembrane region" description="Helical" evidence="9">
    <location>
        <begin position="135"/>
        <end position="156"/>
    </location>
</feature>
<feature type="transmembrane region" description="Helical" evidence="9">
    <location>
        <begin position="47"/>
        <end position="64"/>
    </location>
</feature>
<feature type="domain" description="Tripartite ATP-independent periplasmic transporters DctQ component" evidence="10">
    <location>
        <begin position="23"/>
        <end position="155"/>
    </location>
</feature>
<gene>
    <name evidence="11" type="ORF">GQA70_23810</name>
</gene>
<keyword evidence="12" id="KW-1185">Reference proteome</keyword>
<reference evidence="11 12" key="1">
    <citation type="submission" date="2019-12" db="EMBL/GenBank/DDBJ databases">
        <title>Complete Genome Sequence of a Quorum-Sensing Bacterium,Rhodobacteraceae bacterium C31, Isolated from a marine microalgae symbiotic bacteria.</title>
        <authorList>
            <person name="Zhang Y."/>
        </authorList>
    </citation>
    <scope>NUCLEOTIDE SEQUENCE [LARGE SCALE GENOMIC DNA]</scope>
    <source>
        <strain evidence="11 12">C31</strain>
        <plasmid evidence="11 12">p-SCP4</plasmid>
    </source>
</reference>
<keyword evidence="7 9" id="KW-0472">Membrane</keyword>
<keyword evidence="2 9" id="KW-0813">Transport</keyword>
<comment type="subunit">
    <text evidence="9">The complex comprises the extracytoplasmic solute receptor protein and the two transmembrane proteins.</text>
</comment>
<accession>A0ABX7FGX7</accession>
<dbReference type="EMBL" id="CP047170">
    <property type="protein sequence ID" value="QRF69355.1"/>
    <property type="molecule type" value="Genomic_DNA"/>
</dbReference>
<dbReference type="InterPro" id="IPR007387">
    <property type="entry name" value="TRAP_DctQ"/>
</dbReference>
<geneLocation type="plasmid" evidence="11 12">
    <name>p-SCP4</name>
</geneLocation>
<evidence type="ECO:0000256" key="2">
    <source>
        <dbReference type="ARBA" id="ARBA00022448"/>
    </source>
</evidence>
<evidence type="ECO:0000256" key="1">
    <source>
        <dbReference type="ARBA" id="ARBA00004429"/>
    </source>
</evidence>
<dbReference type="RefSeq" id="WP_023852056.1">
    <property type="nucleotide sequence ID" value="NZ_CP047170.1"/>
</dbReference>
<comment type="subcellular location">
    <subcellularLocation>
        <location evidence="1 9">Cell inner membrane</location>
        <topology evidence="1 9">Multi-pass membrane protein</topology>
    </subcellularLocation>
</comment>
<evidence type="ECO:0000256" key="8">
    <source>
        <dbReference type="ARBA" id="ARBA00038436"/>
    </source>
</evidence>
<keyword evidence="5 9" id="KW-0812">Transmembrane</keyword>
<sequence>MKRISSLLATAGACAAVGTVFAMVGLILTEILLRNVFATSTFIVDEYVGYGVAASTFMAAAAALRDGKMIRITWLLDKLPAGSLAARLLDAVSALVALSVTGFAAAYFCRSVLRHLERGSTSDTVAQTPLWLPEAVVLLGLFLLGLQLLTILVGALSPRPARPDRPAAYLE</sequence>
<evidence type="ECO:0000313" key="11">
    <source>
        <dbReference type="EMBL" id="QRF69355.1"/>
    </source>
</evidence>
<dbReference type="Proteomes" id="UP000596387">
    <property type="component" value="Plasmid p-SCP4"/>
</dbReference>
<keyword evidence="4 9" id="KW-0997">Cell inner membrane</keyword>
<evidence type="ECO:0000259" key="10">
    <source>
        <dbReference type="Pfam" id="PF04290"/>
    </source>
</evidence>
<keyword evidence="6 9" id="KW-1133">Transmembrane helix</keyword>
<evidence type="ECO:0000256" key="5">
    <source>
        <dbReference type="ARBA" id="ARBA00022692"/>
    </source>
</evidence>
<evidence type="ECO:0000256" key="7">
    <source>
        <dbReference type="ARBA" id="ARBA00023136"/>
    </source>
</evidence>
<evidence type="ECO:0000313" key="12">
    <source>
        <dbReference type="Proteomes" id="UP000596387"/>
    </source>
</evidence>
<evidence type="ECO:0000256" key="3">
    <source>
        <dbReference type="ARBA" id="ARBA00022475"/>
    </source>
</evidence>
<comment type="function">
    <text evidence="9">Part of the tripartite ATP-independent periplasmic (TRAP) transport system.</text>
</comment>
<evidence type="ECO:0000256" key="9">
    <source>
        <dbReference type="RuleBase" id="RU369079"/>
    </source>
</evidence>
<keyword evidence="11" id="KW-0614">Plasmid</keyword>
<feature type="transmembrane region" description="Helical" evidence="9">
    <location>
        <begin position="7"/>
        <end position="27"/>
    </location>
</feature>
<proteinExistence type="inferred from homology"/>
<evidence type="ECO:0000256" key="6">
    <source>
        <dbReference type="ARBA" id="ARBA00022989"/>
    </source>
</evidence>
<dbReference type="Pfam" id="PF04290">
    <property type="entry name" value="DctQ"/>
    <property type="match status" value="1"/>
</dbReference>
<comment type="similarity">
    <text evidence="8 9">Belongs to the TRAP transporter small permease family.</text>
</comment>
<evidence type="ECO:0000256" key="4">
    <source>
        <dbReference type="ARBA" id="ARBA00022519"/>
    </source>
</evidence>
<keyword evidence="3" id="KW-1003">Cell membrane</keyword>
<feature type="transmembrane region" description="Helical" evidence="9">
    <location>
        <begin position="84"/>
        <end position="108"/>
    </location>
</feature>
<protein>
    <recommendedName>
        <fullName evidence="9">TRAP transporter small permease protein</fullName>
    </recommendedName>
</protein>